<comment type="caution">
    <text evidence="2">The sequence shown here is derived from an EMBL/GenBank/DDBJ whole genome shotgun (WGS) entry which is preliminary data.</text>
</comment>
<dbReference type="EMBL" id="CAJVPZ010036220">
    <property type="protein sequence ID" value="CAG8750785.1"/>
    <property type="molecule type" value="Genomic_DNA"/>
</dbReference>
<dbReference type="Proteomes" id="UP000789396">
    <property type="component" value="Unassembled WGS sequence"/>
</dbReference>
<accession>A0A9N9ITJ5</accession>
<name>A0A9N9ITJ5_9GLOM</name>
<evidence type="ECO:0000313" key="3">
    <source>
        <dbReference type="Proteomes" id="UP000789396"/>
    </source>
</evidence>
<feature type="region of interest" description="Disordered" evidence="1">
    <location>
        <begin position="35"/>
        <end position="64"/>
    </location>
</feature>
<keyword evidence="3" id="KW-1185">Reference proteome</keyword>
<evidence type="ECO:0000313" key="2">
    <source>
        <dbReference type="EMBL" id="CAG8750785.1"/>
    </source>
</evidence>
<feature type="non-terminal residue" evidence="2">
    <location>
        <position position="64"/>
    </location>
</feature>
<reference evidence="2" key="1">
    <citation type="submission" date="2021-06" db="EMBL/GenBank/DDBJ databases">
        <authorList>
            <person name="Kallberg Y."/>
            <person name="Tangrot J."/>
            <person name="Rosling A."/>
        </authorList>
    </citation>
    <scope>NUCLEOTIDE SEQUENCE</scope>
    <source>
        <strain evidence="2">IN212</strain>
    </source>
</reference>
<feature type="compositionally biased region" description="Basic and acidic residues" evidence="1">
    <location>
        <begin position="35"/>
        <end position="48"/>
    </location>
</feature>
<evidence type="ECO:0000256" key="1">
    <source>
        <dbReference type="SAM" id="MobiDB-lite"/>
    </source>
</evidence>
<feature type="non-terminal residue" evidence="2">
    <location>
        <position position="1"/>
    </location>
</feature>
<dbReference type="AlphaFoldDB" id="A0A9N9ITJ5"/>
<protein>
    <submittedName>
        <fullName evidence="2">16221_t:CDS:1</fullName>
    </submittedName>
</protein>
<proteinExistence type="predicted"/>
<gene>
    <name evidence="2" type="ORF">RFULGI_LOCUS13578</name>
</gene>
<organism evidence="2 3">
    <name type="scientific">Racocetra fulgida</name>
    <dbReference type="NCBI Taxonomy" id="60492"/>
    <lineage>
        <taxon>Eukaryota</taxon>
        <taxon>Fungi</taxon>
        <taxon>Fungi incertae sedis</taxon>
        <taxon>Mucoromycota</taxon>
        <taxon>Glomeromycotina</taxon>
        <taxon>Glomeromycetes</taxon>
        <taxon>Diversisporales</taxon>
        <taxon>Gigasporaceae</taxon>
        <taxon>Racocetra</taxon>
    </lineage>
</organism>
<sequence>VQDNYKIPVVISYLKGTAAIWWVAAKTIYPAIDHWNDNHHQDKNKEMTSSDNTEGASKRQDQEQ</sequence>